<name>A0A0D1A4M2_9LACO</name>
<dbReference type="GO" id="GO:0046872">
    <property type="term" value="F:metal ion binding"/>
    <property type="evidence" value="ECO:0007669"/>
    <property type="project" value="UniProtKB-KW"/>
</dbReference>
<dbReference type="Gene3D" id="3.60.21.10">
    <property type="match status" value="1"/>
</dbReference>
<dbReference type="RefSeq" id="WP_044011477.1">
    <property type="nucleotide sequence ID" value="NZ_AWTT01000064.1"/>
</dbReference>
<organism evidence="4 5">
    <name type="scientific">Paucilactobacillus wasatchensis</name>
    <dbReference type="NCBI Taxonomy" id="1335616"/>
    <lineage>
        <taxon>Bacteria</taxon>
        <taxon>Bacillati</taxon>
        <taxon>Bacillota</taxon>
        <taxon>Bacilli</taxon>
        <taxon>Lactobacillales</taxon>
        <taxon>Lactobacillaceae</taxon>
        <taxon>Paucilactobacillus</taxon>
    </lineage>
</organism>
<gene>
    <name evidence="4" type="ORF">WDC_1786</name>
</gene>
<dbReference type="STRING" id="1335616.WDC_1786"/>
<dbReference type="InterPro" id="IPR029052">
    <property type="entry name" value="Metallo-depent_PP-like"/>
</dbReference>
<dbReference type="AlphaFoldDB" id="A0A0D1A4M2"/>
<evidence type="ECO:0000259" key="3">
    <source>
        <dbReference type="Pfam" id="PF12850"/>
    </source>
</evidence>
<accession>A0A0D1A4M2</accession>
<feature type="domain" description="Calcineurin-like phosphoesterase" evidence="3">
    <location>
        <begin position="1"/>
        <end position="148"/>
    </location>
</feature>
<dbReference type="SUPFAM" id="SSF56300">
    <property type="entry name" value="Metallo-dependent phosphatases"/>
    <property type="match status" value="1"/>
</dbReference>
<comment type="caution">
    <text evidence="4">The sequence shown here is derived from an EMBL/GenBank/DDBJ whole genome shotgun (WGS) entry which is preliminary data.</text>
</comment>
<dbReference type="InterPro" id="IPR024654">
    <property type="entry name" value="Calcineurin-like_PHP_lpxH"/>
</dbReference>
<dbReference type="EMBL" id="AWTT01000064">
    <property type="protein sequence ID" value="KIS02642.1"/>
    <property type="molecule type" value="Genomic_DNA"/>
</dbReference>
<dbReference type="InterPro" id="IPR000979">
    <property type="entry name" value="Phosphodiesterase_MJ0936/Vps29"/>
</dbReference>
<dbReference type="InterPro" id="IPR041802">
    <property type="entry name" value="MPP_YfcE"/>
</dbReference>
<evidence type="ECO:0000256" key="1">
    <source>
        <dbReference type="ARBA" id="ARBA00008950"/>
    </source>
</evidence>
<evidence type="ECO:0000313" key="4">
    <source>
        <dbReference type="EMBL" id="KIS02642.1"/>
    </source>
</evidence>
<dbReference type="GO" id="GO:0016787">
    <property type="term" value="F:hydrolase activity"/>
    <property type="evidence" value="ECO:0007669"/>
    <property type="project" value="UniProtKB-UniRule"/>
</dbReference>
<dbReference type="Pfam" id="PF12850">
    <property type="entry name" value="Metallophos_2"/>
    <property type="match status" value="1"/>
</dbReference>
<dbReference type="Proteomes" id="UP000032279">
    <property type="component" value="Unassembled WGS sequence"/>
</dbReference>
<sequence length="172" mass="19470">MKVLVVSDNHFDREILVKLAAQYKNQVDLLIHCGDSQLPASDSLFSEFITVQGNNDFDDQIPQTRLIDEQGDRILVTHGHLQDVNYTMTKLKLLGQENHATIVLFGHTHKLGVKMDEHALFLNPGSISLPRGEFTAIGGTYAIIDITDKQLKIQFYNRQLAAIKELFFSFSR</sequence>
<protein>
    <recommendedName>
        <fullName evidence="2">Phosphoesterase</fullName>
        <ecNumber evidence="2">3.1.4.-</ecNumber>
    </recommendedName>
</protein>
<keyword evidence="2" id="KW-0479">Metal-binding</keyword>
<dbReference type="PATRIC" id="fig|1335616.4.peg.1796"/>
<dbReference type="NCBIfam" id="TIGR00040">
    <property type="entry name" value="yfcE"/>
    <property type="match status" value="1"/>
</dbReference>
<dbReference type="EC" id="3.1.4.-" evidence="2"/>
<reference evidence="4 5" key="1">
    <citation type="submission" date="2013-08" db="EMBL/GenBank/DDBJ databases">
        <title>Lactobacillus wasatchii sp. WDC04, a late gas producing bacteria isolated from aged chedder cheese.</title>
        <authorList>
            <person name="Oberg C.J."/>
            <person name="Culumber M."/>
            <person name="McMahon D.J."/>
            <person name="Broadbent J.R."/>
            <person name="Oberg T.S."/>
            <person name="Ortaki F."/>
        </authorList>
    </citation>
    <scope>NUCLEOTIDE SEQUENCE [LARGE SCALE GENOMIC DNA]</scope>
    <source>
        <strain evidence="4 5">WDC04</strain>
    </source>
</reference>
<evidence type="ECO:0000313" key="5">
    <source>
        <dbReference type="Proteomes" id="UP000032279"/>
    </source>
</evidence>
<dbReference type="CDD" id="cd00841">
    <property type="entry name" value="MPP_YfcE"/>
    <property type="match status" value="1"/>
</dbReference>
<comment type="cofactor">
    <cofactor evidence="2">
        <name>a divalent metal cation</name>
        <dbReference type="ChEBI" id="CHEBI:60240"/>
    </cofactor>
</comment>
<keyword evidence="5" id="KW-1185">Reference proteome</keyword>
<proteinExistence type="inferred from homology"/>
<comment type="similarity">
    <text evidence="1 2">Belongs to the metallophosphoesterase superfamily. YfcE family.</text>
</comment>
<dbReference type="OrthoDB" id="9800565at2"/>
<evidence type="ECO:0000256" key="2">
    <source>
        <dbReference type="RuleBase" id="RU362039"/>
    </source>
</evidence>
<dbReference type="PANTHER" id="PTHR11124">
    <property type="entry name" value="VACUOLAR SORTING PROTEIN VPS29"/>
    <property type="match status" value="1"/>
</dbReference>